<sequence>MKTYVLVRLSLLMLALGVALAGAAAPLPTGGYWNVETNLTTRDYTIIRFFNDQNQLIYEERIDNLCLGLSKDSGPCRATTRQLNLALQQVLRDPATARQTTTMLALQLGQNRRVQRVYAVR</sequence>
<dbReference type="Proteomes" id="UP000228535">
    <property type="component" value="Unassembled WGS sequence"/>
</dbReference>
<proteinExistence type="predicted"/>
<name>A0A2M9BPS6_9BACT</name>
<dbReference type="OrthoDB" id="884632at2"/>
<gene>
    <name evidence="2" type="ORF">CLV45_1378</name>
</gene>
<accession>A0A2M9BPS6</accession>
<dbReference type="AlphaFoldDB" id="A0A2M9BPS6"/>
<dbReference type="RefSeq" id="WP_100335630.1">
    <property type="nucleotide sequence ID" value="NZ_PGFA01000001.1"/>
</dbReference>
<feature type="chain" id="PRO_5014728240" evidence="1">
    <location>
        <begin position="22"/>
        <end position="121"/>
    </location>
</feature>
<reference evidence="2 3" key="1">
    <citation type="submission" date="2017-11" db="EMBL/GenBank/DDBJ databases">
        <title>Genomic Encyclopedia of Archaeal and Bacterial Type Strains, Phase II (KMG-II): From Individual Species to Whole Genera.</title>
        <authorList>
            <person name="Goeker M."/>
        </authorList>
    </citation>
    <scope>NUCLEOTIDE SEQUENCE [LARGE SCALE GENOMIC DNA]</scope>
    <source>
        <strain evidence="2 3">DSM 11115</strain>
    </source>
</reference>
<organism evidence="2 3">
    <name type="scientific">Hymenobacter chitinivorans DSM 11115</name>
    <dbReference type="NCBI Taxonomy" id="1121954"/>
    <lineage>
        <taxon>Bacteria</taxon>
        <taxon>Pseudomonadati</taxon>
        <taxon>Bacteroidota</taxon>
        <taxon>Cytophagia</taxon>
        <taxon>Cytophagales</taxon>
        <taxon>Hymenobacteraceae</taxon>
        <taxon>Hymenobacter</taxon>
    </lineage>
</organism>
<dbReference type="EMBL" id="PGFA01000001">
    <property type="protein sequence ID" value="PJJ59956.1"/>
    <property type="molecule type" value="Genomic_DNA"/>
</dbReference>
<feature type="signal peptide" evidence="1">
    <location>
        <begin position="1"/>
        <end position="21"/>
    </location>
</feature>
<keyword evidence="3" id="KW-1185">Reference proteome</keyword>
<comment type="caution">
    <text evidence="2">The sequence shown here is derived from an EMBL/GenBank/DDBJ whole genome shotgun (WGS) entry which is preliminary data.</text>
</comment>
<protein>
    <submittedName>
        <fullName evidence="2">Uncharacterized protein</fullName>
    </submittedName>
</protein>
<keyword evidence="1" id="KW-0732">Signal</keyword>
<evidence type="ECO:0000313" key="3">
    <source>
        <dbReference type="Proteomes" id="UP000228535"/>
    </source>
</evidence>
<evidence type="ECO:0000313" key="2">
    <source>
        <dbReference type="EMBL" id="PJJ59956.1"/>
    </source>
</evidence>
<evidence type="ECO:0000256" key="1">
    <source>
        <dbReference type="SAM" id="SignalP"/>
    </source>
</evidence>